<feature type="signal peptide" evidence="4">
    <location>
        <begin position="1"/>
        <end position="21"/>
    </location>
</feature>
<dbReference type="AlphaFoldDB" id="A0A7M1KQP3"/>
<dbReference type="Proteomes" id="UP000595091">
    <property type="component" value="Chromosome"/>
</dbReference>
<dbReference type="Gene3D" id="3.40.50.2300">
    <property type="match status" value="2"/>
</dbReference>
<evidence type="ECO:0000256" key="2">
    <source>
        <dbReference type="ARBA" id="ARBA00007639"/>
    </source>
</evidence>
<dbReference type="PROSITE" id="PS51257">
    <property type="entry name" value="PROKAR_LIPOPROTEIN"/>
    <property type="match status" value="1"/>
</dbReference>
<organism evidence="6 7">
    <name type="scientific">Aerococcus urinaeequi</name>
    <dbReference type="NCBI Taxonomy" id="51665"/>
    <lineage>
        <taxon>Bacteria</taxon>
        <taxon>Bacillati</taxon>
        <taxon>Bacillota</taxon>
        <taxon>Bacilli</taxon>
        <taxon>Lactobacillales</taxon>
        <taxon>Aerococcaceae</taxon>
        <taxon>Aerococcus</taxon>
    </lineage>
</organism>
<dbReference type="RefSeq" id="WP_197558096.1">
    <property type="nucleotide sequence ID" value="NZ_CP063065.1"/>
</dbReference>
<dbReference type="GO" id="GO:0030313">
    <property type="term" value="C:cell envelope"/>
    <property type="evidence" value="ECO:0007669"/>
    <property type="project" value="UniProtKB-SubCell"/>
</dbReference>
<feature type="chain" id="PRO_5029705221" evidence="4">
    <location>
        <begin position="22"/>
        <end position="312"/>
    </location>
</feature>
<name>A0A7M1KQP3_9LACT</name>
<protein>
    <submittedName>
        <fullName evidence="6">Substrate-binding domain-containing protein</fullName>
    </submittedName>
</protein>
<evidence type="ECO:0000256" key="4">
    <source>
        <dbReference type="SAM" id="SignalP"/>
    </source>
</evidence>
<dbReference type="Pfam" id="PF13407">
    <property type="entry name" value="Peripla_BP_4"/>
    <property type="match status" value="1"/>
</dbReference>
<evidence type="ECO:0000256" key="1">
    <source>
        <dbReference type="ARBA" id="ARBA00004196"/>
    </source>
</evidence>
<gene>
    <name evidence="6" type="ORF">IMX20_06460</name>
</gene>
<dbReference type="InterPro" id="IPR025997">
    <property type="entry name" value="SBP_2_dom"/>
</dbReference>
<comment type="subcellular location">
    <subcellularLocation>
        <location evidence="1">Cell envelope</location>
    </subcellularLocation>
</comment>
<proteinExistence type="inferred from homology"/>
<dbReference type="PANTHER" id="PTHR46847">
    <property type="entry name" value="D-ALLOSE-BINDING PERIPLASMIC PROTEIN-RELATED"/>
    <property type="match status" value="1"/>
</dbReference>
<accession>A0A7M1KQP3</accession>
<dbReference type="SUPFAM" id="SSF53822">
    <property type="entry name" value="Periplasmic binding protein-like I"/>
    <property type="match status" value="1"/>
</dbReference>
<evidence type="ECO:0000313" key="6">
    <source>
        <dbReference type="EMBL" id="QOQ78637.1"/>
    </source>
</evidence>
<comment type="similarity">
    <text evidence="2">Belongs to the bacterial solute-binding protein 2 family.</text>
</comment>
<dbReference type="EMBL" id="CP063065">
    <property type="protein sequence ID" value="QOQ78637.1"/>
    <property type="molecule type" value="Genomic_DNA"/>
</dbReference>
<keyword evidence="3 4" id="KW-0732">Signal</keyword>
<dbReference type="PANTHER" id="PTHR46847:SF1">
    <property type="entry name" value="D-ALLOSE-BINDING PERIPLASMIC PROTEIN-RELATED"/>
    <property type="match status" value="1"/>
</dbReference>
<evidence type="ECO:0000259" key="5">
    <source>
        <dbReference type="Pfam" id="PF13407"/>
    </source>
</evidence>
<sequence>MRKILSIFIISLFVLAGCAPAFSLEAPGGADSEVTEAKSPSELTVGVSVSTLSNPFFVSLEDGITTLANENDTTIISVDAQDDSAKQTNDVDDLIQQGVDVILINPVDSATIAPAVESANSSGIPVIMVDRATDAGEFVTLVASDNVAGGEMAGQYIVDQVGEGAKVLQLEGVPGASATNERGQGFENVAETSLNVLDSQTANFDRAEGLTVMENMLQGNSDVQAVFAQNDEMALGAIEAIQGAGLSNQITVVSFDGTEGGIKAVEDGSLAATIAQQPDEMGRLALQAAYDFYAGQEIPEKIDSPLELVTKD</sequence>
<evidence type="ECO:0000313" key="7">
    <source>
        <dbReference type="Proteomes" id="UP000595091"/>
    </source>
</evidence>
<dbReference type="GO" id="GO:0030246">
    <property type="term" value="F:carbohydrate binding"/>
    <property type="evidence" value="ECO:0007669"/>
    <property type="project" value="UniProtKB-ARBA"/>
</dbReference>
<dbReference type="InterPro" id="IPR028082">
    <property type="entry name" value="Peripla_BP_I"/>
</dbReference>
<reference evidence="6 7" key="1">
    <citation type="submission" date="2020-10" db="EMBL/GenBank/DDBJ databases">
        <title>Plasmid carrying two tetracycline resistance determinant.</title>
        <authorList>
            <person name="Yang Q."/>
        </authorList>
    </citation>
    <scope>NUCLEOTIDE SEQUENCE [LARGE SCALE GENOMIC DNA]</scope>
    <source>
        <strain evidence="6 7">T43</strain>
    </source>
</reference>
<evidence type="ECO:0000256" key="3">
    <source>
        <dbReference type="ARBA" id="ARBA00022729"/>
    </source>
</evidence>
<feature type="domain" description="Periplasmic binding protein" evidence="5">
    <location>
        <begin position="45"/>
        <end position="296"/>
    </location>
</feature>